<dbReference type="GO" id="GO:0004252">
    <property type="term" value="F:serine-type endopeptidase activity"/>
    <property type="evidence" value="ECO:0007669"/>
    <property type="project" value="TreeGrafter"/>
</dbReference>
<dbReference type="MEROPS" id="S09.021"/>
<sequence>MLCLLGWLSSIFLLPAPAQIPYRTPPKAIADLVDAPLPPVALLSPQRNWLLLADRPTLPPIAEVAQPELRLGGIRFNPKTNGPSQPSYLTGLTLVRLTDGTKRPVTGLPNPARLSDLSWSPDERFLALTHTTTDRVELWLLDVEQAAVRRLGDFQLNAIAGRPFQWLPNSQALLCRTVPAKRGAPPSPPAAPDGPIVQENRGRVTAARTFQDLLRNPYDETLFDYYLTSQLVRVDLNGRTKPIGTPAIFQSAVPSPNGQYFLVQILHRPYSYTLPASYFPNRIQVWDENGNVVREVADLPLRDDIPTSFDAVAKGPRNVQWRSDAPATLVWVEAQDEGNPAVKADIRDRLFFLSAPFAGTPTPSLGFAYRFLAVQWHSGQLAIAYEGWRKTRLRRTWRFQPDAPDAAPTLVFERSTEDRYADPGNFLTTTAPDGTPRLLSPDGGRTLYLTGEGASPEGDRPFLDRFEVATGQTTRLWRSEPPYYENPVALLDPAATRVLLTRESPTAPPNYFIRDMETGRMTALTDFPHPTPQLIGIQKEQIRYKRADGVDLTATLYLPPGYDPQRDGPLPLMMWAYPQEFVSATAASQVQGSPYRFVRVSYWGPLFLLTQGYAVLDDPSFPIVGEGGREPNDTYIEQLVASAKAAIDECVRRGVADPNRVAIGGHSYGAFMTANLLAHSRLFRAGIARSGAYNRTLTPFGFQAEERTYWQAREVYHRMSPFNYADQIRDPLLLIHGEADDNSGTFPIQSERLFQAIKGLGGTVRLVMLPHERHGYRARESILHMLWEMHTWLEEHVKAAKPLEAETKPAGTRSGQPEQR</sequence>
<dbReference type="AlphaFoldDB" id="G2LKP6"/>
<dbReference type="Proteomes" id="UP000006791">
    <property type="component" value="Chromosome 2"/>
</dbReference>
<dbReference type="SUPFAM" id="SSF82171">
    <property type="entry name" value="DPP6 N-terminal domain-like"/>
    <property type="match status" value="1"/>
</dbReference>
<dbReference type="STRING" id="981222.Cabther_B0655"/>
<dbReference type="PANTHER" id="PTHR42776:SF28">
    <property type="entry name" value="GLUTAMYL ENDOPEPTIDASE, CHLOROPLASTIC-RELATED"/>
    <property type="match status" value="1"/>
</dbReference>
<keyword evidence="5" id="KW-0732">Signal</keyword>
<dbReference type="HOGENOM" id="CLU_017120_0_0_0"/>
<proteinExistence type="predicted"/>
<dbReference type="GO" id="GO:0006508">
    <property type="term" value="P:proteolysis"/>
    <property type="evidence" value="ECO:0007669"/>
    <property type="project" value="UniProtKB-KW"/>
</dbReference>
<dbReference type="FunFam" id="3.40.50.1820:FF:000049">
    <property type="entry name" value="probable glutamyl endopeptidase, chloroplastic"/>
    <property type="match status" value="1"/>
</dbReference>
<keyword evidence="4" id="KW-0809">Transit peptide</keyword>
<dbReference type="Gene3D" id="3.40.50.1820">
    <property type="entry name" value="alpha/beta hydrolase"/>
    <property type="match status" value="1"/>
</dbReference>
<evidence type="ECO:0000256" key="4">
    <source>
        <dbReference type="ARBA" id="ARBA00022946"/>
    </source>
</evidence>
<feature type="signal peptide" evidence="5">
    <location>
        <begin position="1"/>
        <end position="18"/>
    </location>
</feature>
<evidence type="ECO:0000256" key="1">
    <source>
        <dbReference type="ARBA" id="ARBA00022670"/>
    </source>
</evidence>
<dbReference type="Gene3D" id="2.120.10.30">
    <property type="entry name" value="TolB, C-terminal domain"/>
    <property type="match status" value="1"/>
</dbReference>
<gene>
    <name evidence="7" type="ordered locus">Cabther_B0655</name>
</gene>
<organism evidence="7 8">
    <name type="scientific">Chloracidobacterium thermophilum (strain B)</name>
    <dbReference type="NCBI Taxonomy" id="981222"/>
    <lineage>
        <taxon>Bacteria</taxon>
        <taxon>Pseudomonadati</taxon>
        <taxon>Acidobacteriota</taxon>
        <taxon>Terriglobia</taxon>
        <taxon>Terriglobales</taxon>
        <taxon>Acidobacteriaceae</taxon>
        <taxon>Chloracidobacterium</taxon>
    </lineage>
</organism>
<dbReference type="InterPro" id="IPR029058">
    <property type="entry name" value="AB_hydrolase_fold"/>
</dbReference>
<dbReference type="PANTHER" id="PTHR42776">
    <property type="entry name" value="SERINE PEPTIDASE S9 FAMILY MEMBER"/>
    <property type="match status" value="1"/>
</dbReference>
<name>G2LKP6_CHLTF</name>
<dbReference type="EMBL" id="CP002515">
    <property type="protein sequence ID" value="AEP13653.1"/>
    <property type="molecule type" value="Genomic_DNA"/>
</dbReference>
<keyword evidence="1" id="KW-0645">Protease</keyword>
<dbReference type="InterPro" id="IPR011042">
    <property type="entry name" value="6-blade_b-propeller_TolB-like"/>
</dbReference>
<feature type="chain" id="PRO_5003433241" evidence="5">
    <location>
        <begin position="19"/>
        <end position="820"/>
    </location>
</feature>
<dbReference type="InterPro" id="IPR001375">
    <property type="entry name" value="Peptidase_S9_cat"/>
</dbReference>
<evidence type="ECO:0000259" key="6">
    <source>
        <dbReference type="Pfam" id="PF00326"/>
    </source>
</evidence>
<accession>G2LKP6</accession>
<evidence type="ECO:0000313" key="7">
    <source>
        <dbReference type="EMBL" id="AEP13653.1"/>
    </source>
</evidence>
<dbReference type="KEGG" id="ctm:Cabther_B0655"/>
<dbReference type="SUPFAM" id="SSF53474">
    <property type="entry name" value="alpha/beta-Hydrolases"/>
    <property type="match status" value="1"/>
</dbReference>
<reference evidence="7 8" key="1">
    <citation type="journal article" date="2012" name="Environ. Microbiol.">
        <title>Complete genome of Candidatus Chloracidobacterium thermophilum, a chlorophyll-based photoheterotroph belonging to the phylum Acidobacteria.</title>
        <authorList>
            <person name="Garcia Costas A.M."/>
            <person name="Liu Z."/>
            <person name="Tomsho L.P."/>
            <person name="Schuster S.C."/>
            <person name="Ward D.M."/>
            <person name="Bryant D.A."/>
        </authorList>
    </citation>
    <scope>NUCLEOTIDE SEQUENCE [LARGE SCALE GENOMIC DNA]</scope>
    <source>
        <strain evidence="7 8">B</strain>
    </source>
</reference>
<dbReference type="Pfam" id="PF00326">
    <property type="entry name" value="Peptidase_S9"/>
    <property type="match status" value="1"/>
</dbReference>
<evidence type="ECO:0000256" key="5">
    <source>
        <dbReference type="SAM" id="SignalP"/>
    </source>
</evidence>
<keyword evidence="2" id="KW-0378">Hydrolase</keyword>
<feature type="domain" description="Peptidase S9 prolyl oligopeptidase catalytic" evidence="6">
    <location>
        <begin position="645"/>
        <end position="798"/>
    </location>
</feature>
<keyword evidence="8" id="KW-1185">Reference proteome</keyword>
<protein>
    <submittedName>
        <fullName evidence="7">Glutamyl peptidase, Serine peptidase, MEROPS family S09D</fullName>
    </submittedName>
</protein>
<keyword evidence="3" id="KW-0720">Serine protease</keyword>
<evidence type="ECO:0000313" key="8">
    <source>
        <dbReference type="Proteomes" id="UP000006791"/>
    </source>
</evidence>
<evidence type="ECO:0000256" key="2">
    <source>
        <dbReference type="ARBA" id="ARBA00022801"/>
    </source>
</evidence>
<evidence type="ECO:0000256" key="3">
    <source>
        <dbReference type="ARBA" id="ARBA00022825"/>
    </source>
</evidence>